<dbReference type="InterPro" id="IPR050491">
    <property type="entry name" value="AmpC-like"/>
</dbReference>
<dbReference type="GO" id="GO:0017001">
    <property type="term" value="P:antibiotic catabolic process"/>
    <property type="evidence" value="ECO:0007669"/>
    <property type="project" value="InterPro"/>
</dbReference>
<evidence type="ECO:0000259" key="8">
    <source>
        <dbReference type="Pfam" id="PF00144"/>
    </source>
</evidence>
<evidence type="ECO:0000256" key="2">
    <source>
        <dbReference type="ARBA" id="ARBA00007840"/>
    </source>
</evidence>
<dbReference type="Pfam" id="PF00144">
    <property type="entry name" value="Beta-lactamase"/>
    <property type="match status" value="1"/>
</dbReference>
<gene>
    <name evidence="9" type="ORF">ELY38_15990</name>
</gene>
<dbReference type="InterPro" id="IPR058136">
    <property type="entry name" value="AmpC"/>
</dbReference>
<name>A0A3S0W1J0_9GAMM</name>
<evidence type="ECO:0000256" key="4">
    <source>
        <dbReference type="ARBA" id="ARBA00022801"/>
    </source>
</evidence>
<dbReference type="Proteomes" id="UP000287023">
    <property type="component" value="Unassembled WGS sequence"/>
</dbReference>
<evidence type="ECO:0000256" key="6">
    <source>
        <dbReference type="RuleBase" id="RU361140"/>
    </source>
</evidence>
<dbReference type="InterPro" id="IPR001466">
    <property type="entry name" value="Beta-lactam-related"/>
</dbReference>
<evidence type="ECO:0000256" key="5">
    <source>
        <dbReference type="ARBA" id="ARBA00023251"/>
    </source>
</evidence>
<dbReference type="InterPro" id="IPR012338">
    <property type="entry name" value="Beta-lactam/transpept-like"/>
</dbReference>
<evidence type="ECO:0000256" key="3">
    <source>
        <dbReference type="ARBA" id="ARBA00012865"/>
    </source>
</evidence>
<dbReference type="PANTHER" id="PTHR46825">
    <property type="entry name" value="D-ALANYL-D-ALANINE-CARBOXYPEPTIDASE/ENDOPEPTIDASE AMPH"/>
    <property type="match status" value="1"/>
</dbReference>
<feature type="signal peptide" evidence="7">
    <location>
        <begin position="1"/>
        <end position="25"/>
    </location>
</feature>
<dbReference type="GO" id="GO:0046677">
    <property type="term" value="P:response to antibiotic"/>
    <property type="evidence" value="ECO:0007669"/>
    <property type="project" value="UniProtKB-UniRule"/>
</dbReference>
<dbReference type="PANTHER" id="PTHR46825:SF8">
    <property type="entry name" value="BETA-LACTAMASE-RELATED"/>
    <property type="match status" value="1"/>
</dbReference>
<dbReference type="PROSITE" id="PS00336">
    <property type="entry name" value="BETA_LACTAMASE_C"/>
    <property type="match status" value="1"/>
</dbReference>
<keyword evidence="5 6" id="KW-0046">Antibiotic resistance</keyword>
<dbReference type="EC" id="3.5.2.6" evidence="3 6"/>
<proteinExistence type="inferred from homology"/>
<dbReference type="SUPFAM" id="SSF56601">
    <property type="entry name" value="beta-lactamase/transpeptidase-like"/>
    <property type="match status" value="1"/>
</dbReference>
<sequence>MSRMLAANICLIAAGSLSISTFTWAGDAHGSVHIEPLVNDTITALMEEHRIPGMAVALSVNGRQHYFNYGIADQEADVPVTADTLFELGSVSKVFTAALAAYFDASGDLSLSDPASHYLPALEESAFDDISLLELGTYTAGGLPLQFPDNVKNETDMLSYYRQWEPDFPPGSHRLYSNPSIGLLGYLTAQRLGQPFEALMKNHLFSPLDLDHSFFQVPHQQQANYAFGYSKEDEPIRVNPGVLDAEAYGMKSTAADVLTFVDAHMHGSAPDDTLREALEITRRGYFNMGGMAQGLGWERYAYPVSIEQLRAGNSLEMVLEANAAERLQPPLPASQNIWFNKTGSTNGFGAYLAFIPSQQLGIVMLANRNYPNQARIAAAHHILTVLAEAP</sequence>
<feature type="domain" description="Beta-lactamase-related" evidence="8">
    <location>
        <begin position="38"/>
        <end position="384"/>
    </location>
</feature>
<evidence type="ECO:0000256" key="1">
    <source>
        <dbReference type="ARBA" id="ARBA00001526"/>
    </source>
</evidence>
<feature type="chain" id="PRO_5018736074" description="Beta-lactamase" evidence="7">
    <location>
        <begin position="26"/>
        <end position="390"/>
    </location>
</feature>
<dbReference type="InterPro" id="IPR001586">
    <property type="entry name" value="Beta-lactam_class-C_AS"/>
</dbReference>
<dbReference type="AlphaFoldDB" id="A0A3S0W1J0"/>
<protein>
    <recommendedName>
        <fullName evidence="3 6">Beta-lactamase</fullName>
        <ecNumber evidence="3 6">3.5.2.6</ecNumber>
    </recommendedName>
</protein>
<dbReference type="Gene3D" id="3.40.710.10">
    <property type="entry name" value="DD-peptidase/beta-lactamase superfamily"/>
    <property type="match status" value="1"/>
</dbReference>
<dbReference type="EMBL" id="RZHF01000025">
    <property type="protein sequence ID" value="RUR29074.1"/>
    <property type="molecule type" value="Genomic_DNA"/>
</dbReference>
<dbReference type="OrthoDB" id="5377431at2"/>
<comment type="catalytic activity">
    <reaction evidence="1 6">
        <text>a beta-lactam + H2O = a substituted beta-amino acid</text>
        <dbReference type="Rhea" id="RHEA:20401"/>
        <dbReference type="ChEBI" id="CHEBI:15377"/>
        <dbReference type="ChEBI" id="CHEBI:35627"/>
        <dbReference type="ChEBI" id="CHEBI:140347"/>
        <dbReference type="EC" id="3.5.2.6"/>
    </reaction>
</comment>
<evidence type="ECO:0000313" key="10">
    <source>
        <dbReference type="Proteomes" id="UP000287023"/>
    </source>
</evidence>
<keyword evidence="10" id="KW-1185">Reference proteome</keyword>
<keyword evidence="7" id="KW-0732">Signal</keyword>
<reference evidence="9 10" key="1">
    <citation type="submission" date="2018-12" db="EMBL/GenBank/DDBJ databases">
        <title>three novel Halomonas strain isolated from plants.</title>
        <authorList>
            <person name="Sun C."/>
        </authorList>
    </citation>
    <scope>NUCLEOTIDE SEQUENCE [LARGE SCALE GENOMIC DNA]</scope>
    <source>
        <strain evidence="9 10">JCM 18142</strain>
    </source>
</reference>
<evidence type="ECO:0000256" key="7">
    <source>
        <dbReference type="SAM" id="SignalP"/>
    </source>
</evidence>
<evidence type="ECO:0000313" key="9">
    <source>
        <dbReference type="EMBL" id="RUR29074.1"/>
    </source>
</evidence>
<comment type="caution">
    <text evidence="9">The sequence shown here is derived from an EMBL/GenBank/DDBJ whole genome shotgun (WGS) entry which is preliminary data.</text>
</comment>
<dbReference type="NCBIfam" id="NF033085">
    <property type="entry name" value="bla_class_C"/>
    <property type="match status" value="1"/>
</dbReference>
<dbReference type="GO" id="GO:0008800">
    <property type="term" value="F:beta-lactamase activity"/>
    <property type="evidence" value="ECO:0007669"/>
    <property type="project" value="UniProtKB-UniRule"/>
</dbReference>
<comment type="similarity">
    <text evidence="2 6">Belongs to the class-C beta-lactamase family.</text>
</comment>
<dbReference type="GO" id="GO:0030288">
    <property type="term" value="C:outer membrane-bounded periplasmic space"/>
    <property type="evidence" value="ECO:0007669"/>
    <property type="project" value="InterPro"/>
</dbReference>
<organism evidence="9 10">
    <name type="scientific">Vreelandella nanhaiensis</name>
    <dbReference type="NCBI Taxonomy" id="1258546"/>
    <lineage>
        <taxon>Bacteria</taxon>
        <taxon>Pseudomonadati</taxon>
        <taxon>Pseudomonadota</taxon>
        <taxon>Gammaproteobacteria</taxon>
        <taxon>Oceanospirillales</taxon>
        <taxon>Halomonadaceae</taxon>
        <taxon>Vreelandella</taxon>
    </lineage>
</organism>
<accession>A0A3S0W1J0</accession>
<keyword evidence="4 6" id="KW-0378">Hydrolase</keyword>